<sequence>MSIPQKRSSIYGIDFSAAKSACKKIWVSRGRPVGNTLHIDECFRLADIVGSGVNSSTGRDECLAELRSVIVNAKDAVFGIDLSFSLPEPLMEESWEDLVLSFPSKYPSAEQFRESCRSMAGGKELKRISEISSKVPFSVYNLRLYRQTYFGIRDILHPLVRDDLACILPMQKAKSEKPWLIEICPACRLKKEEMYIPYKGKTDDRQNARLRILEYFLGKGLVIPSSLQEKAIQDTEGDALDSIIAVYSTFRSLPRLEMGPDSFPENYMVEGYTFF</sequence>
<reference evidence="2" key="1">
    <citation type="submission" date="2016-10" db="EMBL/GenBank/DDBJ databases">
        <authorList>
            <person name="Varghese N."/>
            <person name="Submissions S."/>
        </authorList>
    </citation>
    <scope>NUCLEOTIDE SEQUENCE [LARGE SCALE GENOMIC DNA]</scope>
    <source>
        <strain evidence="2">Mob M</strain>
    </source>
</reference>
<dbReference type="Proteomes" id="UP000198535">
    <property type="component" value="Unassembled WGS sequence"/>
</dbReference>
<accession>A0A1I4R1B4</accession>
<protein>
    <recommendedName>
        <fullName evidence="3">DUF429 domain-containing protein</fullName>
    </recommendedName>
</protein>
<evidence type="ECO:0008006" key="3">
    <source>
        <dbReference type="Google" id="ProtNLM"/>
    </source>
</evidence>
<name>A0A1I4R1B4_9EURY</name>
<gene>
    <name evidence="1" type="ORF">SAMN04488696_1302</name>
</gene>
<dbReference type="RefSeq" id="WP_091934970.1">
    <property type="nucleotide sequence ID" value="NZ_FOUJ01000002.1"/>
</dbReference>
<evidence type="ECO:0000313" key="2">
    <source>
        <dbReference type="Proteomes" id="UP000198535"/>
    </source>
</evidence>
<dbReference type="AlphaFoldDB" id="A0A1I4R1B4"/>
<evidence type="ECO:0000313" key="1">
    <source>
        <dbReference type="EMBL" id="SFM45895.1"/>
    </source>
</evidence>
<dbReference type="EMBL" id="FOUJ01000002">
    <property type="protein sequence ID" value="SFM45895.1"/>
    <property type="molecule type" value="Genomic_DNA"/>
</dbReference>
<dbReference type="STRING" id="487685.SAMN04488696_1302"/>
<organism evidence="1 2">
    <name type="scientific">Methanolobus profundi</name>
    <dbReference type="NCBI Taxonomy" id="487685"/>
    <lineage>
        <taxon>Archaea</taxon>
        <taxon>Methanobacteriati</taxon>
        <taxon>Methanobacteriota</taxon>
        <taxon>Stenosarchaea group</taxon>
        <taxon>Methanomicrobia</taxon>
        <taxon>Methanosarcinales</taxon>
        <taxon>Methanosarcinaceae</taxon>
        <taxon>Methanolobus</taxon>
    </lineage>
</organism>
<keyword evidence="2" id="KW-1185">Reference proteome</keyword>
<proteinExistence type="predicted"/>
<dbReference type="OrthoDB" id="137783at2157"/>